<dbReference type="Proteomes" id="UP001187192">
    <property type="component" value="Unassembled WGS sequence"/>
</dbReference>
<sequence>MATTSSLSFSSSPFYPWPPLSTILFTPICPSKTWDFPSFDVIEASHVRLGIEEARTRFLFRFGQAIGKDCCWFSLLIVANVGGEVEAGDGGDKRMRR</sequence>
<accession>A0AA88AMP9</accession>
<dbReference type="EMBL" id="BTGU01000015">
    <property type="protein sequence ID" value="GMN42816.1"/>
    <property type="molecule type" value="Genomic_DNA"/>
</dbReference>
<gene>
    <name evidence="1" type="ORF">TIFTF001_012030</name>
</gene>
<evidence type="ECO:0000313" key="2">
    <source>
        <dbReference type="Proteomes" id="UP001187192"/>
    </source>
</evidence>
<proteinExistence type="predicted"/>
<dbReference type="Gramene" id="FCD_00021957-RA">
    <property type="protein sequence ID" value="FCD_00021957-RA:cds"/>
    <property type="gene ID" value="FCD_00021957"/>
</dbReference>
<organism evidence="1 2">
    <name type="scientific">Ficus carica</name>
    <name type="common">Common fig</name>
    <dbReference type="NCBI Taxonomy" id="3494"/>
    <lineage>
        <taxon>Eukaryota</taxon>
        <taxon>Viridiplantae</taxon>
        <taxon>Streptophyta</taxon>
        <taxon>Embryophyta</taxon>
        <taxon>Tracheophyta</taxon>
        <taxon>Spermatophyta</taxon>
        <taxon>Magnoliopsida</taxon>
        <taxon>eudicotyledons</taxon>
        <taxon>Gunneridae</taxon>
        <taxon>Pentapetalae</taxon>
        <taxon>rosids</taxon>
        <taxon>fabids</taxon>
        <taxon>Rosales</taxon>
        <taxon>Moraceae</taxon>
        <taxon>Ficeae</taxon>
        <taxon>Ficus</taxon>
    </lineage>
</organism>
<name>A0AA88AMP9_FICCA</name>
<evidence type="ECO:0000313" key="1">
    <source>
        <dbReference type="EMBL" id="GMN42816.1"/>
    </source>
</evidence>
<comment type="caution">
    <text evidence="1">The sequence shown here is derived from an EMBL/GenBank/DDBJ whole genome shotgun (WGS) entry which is preliminary data.</text>
</comment>
<protein>
    <submittedName>
        <fullName evidence="1">Uncharacterized protein</fullName>
    </submittedName>
</protein>
<dbReference type="AlphaFoldDB" id="A0AA88AMP9"/>
<reference evidence="1" key="1">
    <citation type="submission" date="2023-07" db="EMBL/GenBank/DDBJ databases">
        <title>draft genome sequence of fig (Ficus carica).</title>
        <authorList>
            <person name="Takahashi T."/>
            <person name="Nishimura K."/>
        </authorList>
    </citation>
    <scope>NUCLEOTIDE SEQUENCE</scope>
</reference>
<keyword evidence="2" id="KW-1185">Reference proteome</keyword>